<dbReference type="Gene3D" id="1.10.10.10">
    <property type="entry name" value="Winged helix-like DNA-binding domain superfamily/Winged helix DNA-binding domain"/>
    <property type="match status" value="1"/>
</dbReference>
<dbReference type="SUPFAM" id="SSF46785">
    <property type="entry name" value="Winged helix' DNA-binding domain"/>
    <property type="match status" value="1"/>
</dbReference>
<organism evidence="5 6">
    <name type="scientific">Halomonas caseinilytica</name>
    <dbReference type="NCBI Taxonomy" id="438744"/>
    <lineage>
        <taxon>Bacteria</taxon>
        <taxon>Pseudomonadati</taxon>
        <taxon>Pseudomonadota</taxon>
        <taxon>Gammaproteobacteria</taxon>
        <taxon>Oceanospirillales</taxon>
        <taxon>Halomonadaceae</taxon>
        <taxon>Halomonas</taxon>
    </lineage>
</organism>
<evidence type="ECO:0000313" key="6">
    <source>
        <dbReference type="Proteomes" id="UP000184248"/>
    </source>
</evidence>
<dbReference type="RefSeq" id="WP_064698681.1">
    <property type="nucleotide sequence ID" value="NZ_BDEO01000002.1"/>
</dbReference>
<keyword evidence="1" id="KW-0805">Transcription regulation</keyword>
<dbReference type="GO" id="GO:0005829">
    <property type="term" value="C:cytosol"/>
    <property type="evidence" value="ECO:0007669"/>
    <property type="project" value="TreeGrafter"/>
</dbReference>
<dbReference type="InterPro" id="IPR036388">
    <property type="entry name" value="WH-like_DNA-bd_sf"/>
</dbReference>
<dbReference type="PRINTS" id="PR00033">
    <property type="entry name" value="HTHASNC"/>
</dbReference>
<protein>
    <submittedName>
        <fullName evidence="5">Transcriptional regulator, AsnC family</fullName>
    </submittedName>
</protein>
<dbReference type="Pfam" id="PF13412">
    <property type="entry name" value="HTH_24"/>
    <property type="match status" value="1"/>
</dbReference>
<dbReference type="SMART" id="SM00344">
    <property type="entry name" value="HTH_ASNC"/>
    <property type="match status" value="1"/>
</dbReference>
<evidence type="ECO:0000313" key="5">
    <source>
        <dbReference type="EMBL" id="SHL08137.1"/>
    </source>
</evidence>
<feature type="domain" description="HTH asnC-type" evidence="4">
    <location>
        <begin position="3"/>
        <end position="70"/>
    </location>
</feature>
<sequence length="154" mass="17748">MSLDNLDRRILDRLQRDADLTNQTLADEVGLSPSACLKRVKRLRESGIIERQVALLSPEAMKPCLHMVVEVTMERDHKPLYQRFLQRAIAAPEVKQCYQVTGECDFVLIVVVPDMDAYDRFCDSVLYADDNMRKFRTLLSRKRNKFDTAALIAD</sequence>
<dbReference type="SUPFAM" id="SSF54909">
    <property type="entry name" value="Dimeric alpha+beta barrel"/>
    <property type="match status" value="1"/>
</dbReference>
<dbReference type="EMBL" id="FRAL01000007">
    <property type="protein sequence ID" value="SHL08137.1"/>
    <property type="molecule type" value="Genomic_DNA"/>
</dbReference>
<dbReference type="PANTHER" id="PTHR30154:SF34">
    <property type="entry name" value="TRANSCRIPTIONAL REGULATOR AZLB"/>
    <property type="match status" value="1"/>
</dbReference>
<dbReference type="Pfam" id="PF01037">
    <property type="entry name" value="AsnC_trans_reg"/>
    <property type="match status" value="1"/>
</dbReference>
<name>A0A1M6XQ60_9GAMM</name>
<evidence type="ECO:0000256" key="3">
    <source>
        <dbReference type="ARBA" id="ARBA00023163"/>
    </source>
</evidence>
<dbReference type="InterPro" id="IPR011008">
    <property type="entry name" value="Dimeric_a/b-barrel"/>
</dbReference>
<evidence type="ECO:0000259" key="4">
    <source>
        <dbReference type="PROSITE" id="PS50956"/>
    </source>
</evidence>
<keyword evidence="3" id="KW-0804">Transcription</keyword>
<dbReference type="AlphaFoldDB" id="A0A1M6XQ60"/>
<dbReference type="InterPro" id="IPR019888">
    <property type="entry name" value="Tscrpt_reg_AsnC-like"/>
</dbReference>
<dbReference type="InterPro" id="IPR036390">
    <property type="entry name" value="WH_DNA-bd_sf"/>
</dbReference>
<dbReference type="InterPro" id="IPR000485">
    <property type="entry name" value="AsnC-type_HTH_dom"/>
</dbReference>
<evidence type="ECO:0000256" key="2">
    <source>
        <dbReference type="ARBA" id="ARBA00023125"/>
    </source>
</evidence>
<keyword evidence="2" id="KW-0238">DNA-binding</keyword>
<dbReference type="GO" id="GO:0006355">
    <property type="term" value="P:regulation of DNA-templated transcription"/>
    <property type="evidence" value="ECO:0007669"/>
    <property type="project" value="UniProtKB-ARBA"/>
</dbReference>
<proteinExistence type="predicted"/>
<accession>A0A1M6XQ60</accession>
<dbReference type="Gene3D" id="3.30.70.920">
    <property type="match status" value="1"/>
</dbReference>
<dbReference type="InterPro" id="IPR019887">
    <property type="entry name" value="Tscrpt_reg_AsnC/Lrp_C"/>
</dbReference>
<dbReference type="CDD" id="cd00090">
    <property type="entry name" value="HTH_ARSR"/>
    <property type="match status" value="1"/>
</dbReference>
<evidence type="ECO:0000256" key="1">
    <source>
        <dbReference type="ARBA" id="ARBA00023015"/>
    </source>
</evidence>
<dbReference type="InterPro" id="IPR011991">
    <property type="entry name" value="ArsR-like_HTH"/>
</dbReference>
<dbReference type="GO" id="GO:0043565">
    <property type="term" value="F:sequence-specific DNA binding"/>
    <property type="evidence" value="ECO:0007669"/>
    <property type="project" value="InterPro"/>
</dbReference>
<gene>
    <name evidence="5" type="ORF">SAMN05192556_107220</name>
</gene>
<dbReference type="PROSITE" id="PS50956">
    <property type="entry name" value="HTH_ASNC_2"/>
    <property type="match status" value="1"/>
</dbReference>
<reference evidence="6" key="1">
    <citation type="submission" date="2016-11" db="EMBL/GenBank/DDBJ databases">
        <authorList>
            <person name="Varghese N."/>
            <person name="Submissions S."/>
        </authorList>
    </citation>
    <scope>NUCLEOTIDE SEQUENCE [LARGE SCALE GENOMIC DNA]</scope>
    <source>
        <strain evidence="6">ALO Sharm</strain>
    </source>
</reference>
<dbReference type="GO" id="GO:0043200">
    <property type="term" value="P:response to amino acid"/>
    <property type="evidence" value="ECO:0007669"/>
    <property type="project" value="TreeGrafter"/>
</dbReference>
<dbReference type="PANTHER" id="PTHR30154">
    <property type="entry name" value="LEUCINE-RESPONSIVE REGULATORY PROTEIN"/>
    <property type="match status" value="1"/>
</dbReference>
<dbReference type="OrthoDB" id="8590699at2"/>
<keyword evidence="6" id="KW-1185">Reference proteome</keyword>
<dbReference type="Proteomes" id="UP000184248">
    <property type="component" value="Unassembled WGS sequence"/>
</dbReference>